<keyword evidence="3 6" id="KW-0012">Acyltransferase</keyword>
<proteinExistence type="predicted"/>
<gene>
    <name evidence="6" type="ORF">SVA_2225</name>
</gene>
<evidence type="ECO:0000313" key="7">
    <source>
        <dbReference type="Proteomes" id="UP000218899"/>
    </source>
</evidence>
<evidence type="ECO:0000313" key="6">
    <source>
        <dbReference type="EMBL" id="BAU48775.1"/>
    </source>
</evidence>
<keyword evidence="2 6" id="KW-0808">Transferase</keyword>
<comment type="pathway">
    <text evidence="1">Lipid metabolism.</text>
</comment>
<feature type="region of interest" description="Disordered" evidence="4">
    <location>
        <begin position="227"/>
        <end position="247"/>
    </location>
</feature>
<dbReference type="PANTHER" id="PTHR10434:SF11">
    <property type="entry name" value="1-ACYL-SN-GLYCEROL-3-PHOSPHATE ACYLTRANSFERASE"/>
    <property type="match status" value="1"/>
</dbReference>
<dbReference type="SUPFAM" id="SSF69593">
    <property type="entry name" value="Glycerol-3-phosphate (1)-acyltransferase"/>
    <property type="match status" value="1"/>
</dbReference>
<evidence type="ECO:0000256" key="2">
    <source>
        <dbReference type="ARBA" id="ARBA00022679"/>
    </source>
</evidence>
<dbReference type="EMBL" id="AP014936">
    <property type="protein sequence ID" value="BAU48775.1"/>
    <property type="molecule type" value="Genomic_DNA"/>
</dbReference>
<dbReference type="Pfam" id="PF01553">
    <property type="entry name" value="Acyltransferase"/>
    <property type="match status" value="1"/>
</dbReference>
<protein>
    <submittedName>
        <fullName evidence="6">Glycerol acyltransferase</fullName>
    </submittedName>
</protein>
<feature type="domain" description="Phospholipid/glycerol acyltransferase" evidence="5">
    <location>
        <begin position="71"/>
        <end position="184"/>
    </location>
</feature>
<dbReference type="GO" id="GO:0006654">
    <property type="term" value="P:phosphatidic acid biosynthetic process"/>
    <property type="evidence" value="ECO:0007669"/>
    <property type="project" value="TreeGrafter"/>
</dbReference>
<dbReference type="Proteomes" id="UP000218899">
    <property type="component" value="Chromosome"/>
</dbReference>
<organism evidence="6 7">
    <name type="scientific">Sulfurifustis variabilis</name>
    <dbReference type="NCBI Taxonomy" id="1675686"/>
    <lineage>
        <taxon>Bacteria</taxon>
        <taxon>Pseudomonadati</taxon>
        <taxon>Pseudomonadota</taxon>
        <taxon>Gammaproteobacteria</taxon>
        <taxon>Acidiferrobacterales</taxon>
        <taxon>Acidiferrobacteraceae</taxon>
        <taxon>Sulfurifustis</taxon>
    </lineage>
</organism>
<dbReference type="OrthoDB" id="9803968at2"/>
<evidence type="ECO:0000256" key="3">
    <source>
        <dbReference type="ARBA" id="ARBA00023315"/>
    </source>
</evidence>
<keyword evidence="7" id="KW-1185">Reference proteome</keyword>
<dbReference type="AlphaFoldDB" id="A0A1B4V5R7"/>
<name>A0A1B4V5R7_9GAMM</name>
<dbReference type="CDD" id="cd07989">
    <property type="entry name" value="LPLAT_AGPAT-like"/>
    <property type="match status" value="1"/>
</dbReference>
<sequence>MSWLYALAFGVVLGVLGAYGVRRAVAACESANRADWGGKWLNRLDGLNRLFCRRYHRLRHRRVPLPARGPALVVANHVSGLDPLLMIAACRRPLRFIIAREQYERRWLTPLFRAIGCIPVERLANSRPALRAARRALEAGEVVALFPYGRIRLDHEPPARLKRGVLHLAAQTGAPIVPLRIDGVRGQGRTVSAVLMRSRARIRSHAPLRHPGRTPDALLDELAGALAPAAKSKTRRPPLKSRSTAPL</sequence>
<dbReference type="RefSeq" id="WP_096461252.1">
    <property type="nucleotide sequence ID" value="NZ_AP014936.1"/>
</dbReference>
<evidence type="ECO:0000256" key="4">
    <source>
        <dbReference type="SAM" id="MobiDB-lite"/>
    </source>
</evidence>
<dbReference type="InterPro" id="IPR002123">
    <property type="entry name" value="Plipid/glycerol_acylTrfase"/>
</dbReference>
<reference evidence="6 7" key="1">
    <citation type="submission" date="2015-08" db="EMBL/GenBank/DDBJ databases">
        <title>Complete genome sequence of Sulfurifustis variabilis.</title>
        <authorList>
            <person name="Miura A."/>
            <person name="Kojima H."/>
            <person name="Fukui M."/>
        </authorList>
    </citation>
    <scope>NUCLEOTIDE SEQUENCE [LARGE SCALE GENOMIC DNA]</scope>
    <source>
        <strain evidence="7">skN76</strain>
    </source>
</reference>
<dbReference type="GO" id="GO:0003841">
    <property type="term" value="F:1-acylglycerol-3-phosphate O-acyltransferase activity"/>
    <property type="evidence" value="ECO:0007669"/>
    <property type="project" value="TreeGrafter"/>
</dbReference>
<dbReference type="PANTHER" id="PTHR10434">
    <property type="entry name" value="1-ACYL-SN-GLYCEROL-3-PHOSPHATE ACYLTRANSFERASE"/>
    <property type="match status" value="1"/>
</dbReference>
<dbReference type="SMART" id="SM00563">
    <property type="entry name" value="PlsC"/>
    <property type="match status" value="1"/>
</dbReference>
<evidence type="ECO:0000259" key="5">
    <source>
        <dbReference type="SMART" id="SM00563"/>
    </source>
</evidence>
<accession>A0A1B4V5R7</accession>
<dbReference type="KEGG" id="sva:SVA_2225"/>
<evidence type="ECO:0000256" key="1">
    <source>
        <dbReference type="ARBA" id="ARBA00005189"/>
    </source>
</evidence>